<dbReference type="RefSeq" id="WP_011124639.1">
    <property type="nucleotide sequence ID" value="NC_005042.1"/>
</dbReference>
<sequence>MRDHPIPPVTELLQYRAIGVVRGRYLPEAPECFSRGLIVDENGEEIEAVVLGRAISLIKRRLKADAPHLWVVYPRCRDEEHLHLQISGIWEPSTLTNVSNTKKTNKKADENEDKLIESVSDQVKEGDDYFSIRGELIYTKPETKDLVLRIRQKPKKNGKKTFPFKLHLKGELSLDFLRHFVSLDVRRMGQKLYLEDNEVIGPVKAKK</sequence>
<evidence type="ECO:0000313" key="2">
    <source>
        <dbReference type="Proteomes" id="UP000001420"/>
    </source>
</evidence>
<dbReference type="HOGENOM" id="CLU_054940_1_1_3"/>
<dbReference type="STRING" id="167539.Pro_0485"/>
<dbReference type="EnsemblBacteria" id="AAP99530">
    <property type="protein sequence ID" value="AAP99530"/>
    <property type="gene ID" value="Pro_0485"/>
</dbReference>
<keyword evidence="2" id="KW-1185">Reference proteome</keyword>
<proteinExistence type="predicted"/>
<name>Q7VD98_PROMA</name>
<dbReference type="KEGG" id="pma:Pro_0485"/>
<organism evidence="1 2">
    <name type="scientific">Prochlorococcus marinus (strain SARG / CCMP1375 / SS120)</name>
    <dbReference type="NCBI Taxonomy" id="167539"/>
    <lineage>
        <taxon>Bacteria</taxon>
        <taxon>Bacillati</taxon>
        <taxon>Cyanobacteriota</taxon>
        <taxon>Cyanophyceae</taxon>
        <taxon>Synechococcales</taxon>
        <taxon>Prochlorococcaceae</taxon>
        <taxon>Prochlorococcus</taxon>
    </lineage>
</organism>
<accession>Q7VD98</accession>
<dbReference type="AlphaFoldDB" id="Q7VD98"/>
<reference evidence="1 2" key="1">
    <citation type="journal article" date="2003" name="Proc. Natl. Acad. Sci. U.S.A.">
        <title>Genome sequence of the cyanobacterium Prochlorococcus marinus SS120, a nearly minimal oxyphototrophic genome.</title>
        <authorList>
            <person name="Dufresne A."/>
            <person name="Salanoubat M."/>
            <person name="Partensky F."/>
            <person name="Artiguenave F."/>
            <person name="Axmann I.M."/>
            <person name="Barbe V."/>
            <person name="Duprat S."/>
            <person name="Galperin M.Y."/>
            <person name="Koonin E.V."/>
            <person name="Le Gall F."/>
            <person name="Makarova K.S."/>
            <person name="Ostrowski M."/>
            <person name="Oztas S."/>
            <person name="Robert C."/>
            <person name="Rogozin I.B."/>
            <person name="Scanlan D.J."/>
            <person name="Tandeau de Marsac N."/>
            <person name="Weissenbach J."/>
            <person name="Wincker P."/>
            <person name="Wolf Y.I."/>
            <person name="Hess W.R."/>
        </authorList>
    </citation>
    <scope>NUCLEOTIDE SEQUENCE [LARGE SCALE GENOMIC DNA]</scope>
    <source>
        <strain evidence="2">SARG / CCMP1375 / SS120</strain>
    </source>
</reference>
<evidence type="ECO:0000313" key="1">
    <source>
        <dbReference type="EMBL" id="AAP99530.1"/>
    </source>
</evidence>
<dbReference type="eggNOG" id="ENOG502Z8D1">
    <property type="taxonomic scope" value="Bacteria"/>
</dbReference>
<dbReference type="PATRIC" id="fig|167539.5.peg.498"/>
<protein>
    <submittedName>
        <fullName evidence="1">Uncharacterized protein</fullName>
    </submittedName>
</protein>
<dbReference type="EMBL" id="AE017126">
    <property type="protein sequence ID" value="AAP99530.1"/>
    <property type="molecule type" value="Genomic_DNA"/>
</dbReference>
<gene>
    <name evidence="1" type="ordered locus">Pro_0485</name>
</gene>
<dbReference type="Proteomes" id="UP000001420">
    <property type="component" value="Chromosome"/>
</dbReference>
<dbReference type="OrthoDB" id="423098at2"/>